<name>A0A7W8XC57_9HYPH</name>
<evidence type="ECO:0000256" key="2">
    <source>
        <dbReference type="ARBA" id="ARBA00022679"/>
    </source>
</evidence>
<dbReference type="AlphaFoldDB" id="A0A7W8XC57"/>
<dbReference type="GO" id="GO:0005524">
    <property type="term" value="F:ATP binding"/>
    <property type="evidence" value="ECO:0007669"/>
    <property type="project" value="UniProtKB-KW"/>
</dbReference>
<dbReference type="SUPFAM" id="SSF142764">
    <property type="entry name" value="YgbK-like"/>
    <property type="match status" value="1"/>
</dbReference>
<comment type="caution">
    <text evidence="9">The sequence shown here is derived from an EMBL/GenBank/DDBJ whole genome shotgun (WGS) entry which is preliminary data.</text>
</comment>
<protein>
    <submittedName>
        <fullName evidence="9">Uncharacterized protein YgbK (DUF1537 family)</fullName>
    </submittedName>
</protein>
<keyword evidence="10" id="KW-1185">Reference proteome</keyword>
<comment type="similarity">
    <text evidence="1">Belongs to the four-carbon acid sugar kinase family.</text>
</comment>
<keyword evidence="2" id="KW-0808">Transferase</keyword>
<keyword evidence="5" id="KW-0067">ATP-binding</keyword>
<dbReference type="Gene3D" id="3.40.50.10840">
    <property type="entry name" value="Putative sugar-binding, N-terminal domain"/>
    <property type="match status" value="1"/>
</dbReference>
<dbReference type="InterPro" id="IPR010737">
    <property type="entry name" value="4-carb_acid_sugar_kinase_N"/>
</dbReference>
<evidence type="ECO:0000313" key="10">
    <source>
        <dbReference type="Proteomes" id="UP000585507"/>
    </source>
</evidence>
<evidence type="ECO:0000256" key="4">
    <source>
        <dbReference type="ARBA" id="ARBA00022777"/>
    </source>
</evidence>
<dbReference type="Pfam" id="PF17042">
    <property type="entry name" value="NBD_C"/>
    <property type="match status" value="1"/>
</dbReference>
<keyword evidence="6" id="KW-0119">Carbohydrate metabolism</keyword>
<dbReference type="EMBL" id="JACHBK010000020">
    <property type="protein sequence ID" value="MBB5539402.1"/>
    <property type="molecule type" value="Genomic_DNA"/>
</dbReference>
<evidence type="ECO:0000256" key="3">
    <source>
        <dbReference type="ARBA" id="ARBA00022741"/>
    </source>
</evidence>
<evidence type="ECO:0000313" key="9">
    <source>
        <dbReference type="EMBL" id="MBB5539402.1"/>
    </source>
</evidence>
<gene>
    <name evidence="9" type="ORF">GGD55_006152</name>
</gene>
<reference evidence="9 10" key="1">
    <citation type="submission" date="2020-08" db="EMBL/GenBank/DDBJ databases">
        <title>Genomic Encyclopedia of Type Strains, Phase IV (KMG-V): Genome sequencing to study the core and pangenomes of soil and plant-associated prokaryotes.</title>
        <authorList>
            <person name="Whitman W."/>
        </authorList>
    </citation>
    <scope>NUCLEOTIDE SEQUENCE [LARGE SCALE GENOMIC DNA]</scope>
    <source>
        <strain evidence="9 10">SEMIA 4084</strain>
    </source>
</reference>
<evidence type="ECO:0000259" key="8">
    <source>
        <dbReference type="Pfam" id="PF17042"/>
    </source>
</evidence>
<dbReference type="Proteomes" id="UP000585507">
    <property type="component" value="Unassembled WGS sequence"/>
</dbReference>
<accession>A0A7W8XC57</accession>
<dbReference type="InterPro" id="IPR042213">
    <property type="entry name" value="NBD_C_sf"/>
</dbReference>
<evidence type="ECO:0000259" key="7">
    <source>
        <dbReference type="Pfam" id="PF07005"/>
    </source>
</evidence>
<evidence type="ECO:0000256" key="6">
    <source>
        <dbReference type="ARBA" id="ARBA00023277"/>
    </source>
</evidence>
<organism evidence="9 10">
    <name type="scientific">Rhizobium giardinii</name>
    <dbReference type="NCBI Taxonomy" id="56731"/>
    <lineage>
        <taxon>Bacteria</taxon>
        <taxon>Pseudomonadati</taxon>
        <taxon>Pseudomonadota</taxon>
        <taxon>Alphaproteobacteria</taxon>
        <taxon>Hyphomicrobiales</taxon>
        <taxon>Rhizobiaceae</taxon>
        <taxon>Rhizobium/Agrobacterium group</taxon>
        <taxon>Rhizobium</taxon>
    </lineage>
</organism>
<proteinExistence type="inferred from homology"/>
<sequence>MKVGILADDLTSATDGAGPFVSMGHRCFVFTDHQRSPLENAAIISVNKASRAVSVEDAVDRATLAAKSLAASDILYSTVDSTIRGHVGAEITAARAASGRAVAIVAPAFPAGGRTTEGGRQLLRGVPLEETEFARDPLHPITDSHLRALFRGIPDAEVRFLGLAEVRALKSGELVADGRKLLIADAATQDDLALLVKSAADPKSILWCGSPGLATALADYFGPAGDTARSTRTASLNLFVIGSVNPLSREQCSRLRSNDNVGQIVVDSEEASRSPVLAAESAVAQYSQSGPTGDVILTTSERGTSADPRSIAIALGQAVRMVMERYPVTGLFVTGGDTAESVLGILEIGSLELLGEIEPGIPLGRTTGSHPIHIITKAGGFGSSNVMLKSAELLRGLWLGDKR</sequence>
<dbReference type="GO" id="GO:0016301">
    <property type="term" value="F:kinase activity"/>
    <property type="evidence" value="ECO:0007669"/>
    <property type="project" value="UniProtKB-KW"/>
</dbReference>
<dbReference type="Pfam" id="PF07005">
    <property type="entry name" value="SBD_N"/>
    <property type="match status" value="1"/>
</dbReference>
<keyword evidence="4" id="KW-0418">Kinase</keyword>
<feature type="domain" description="Four-carbon acid sugar kinase nucleotide binding" evidence="8">
    <location>
        <begin position="238"/>
        <end position="386"/>
    </location>
</feature>
<evidence type="ECO:0000256" key="1">
    <source>
        <dbReference type="ARBA" id="ARBA00005715"/>
    </source>
</evidence>
<feature type="domain" description="Four-carbon acid sugar kinase N-terminal" evidence="7">
    <location>
        <begin position="4"/>
        <end position="217"/>
    </location>
</feature>
<dbReference type="RefSeq" id="WP_018327230.1">
    <property type="nucleotide sequence ID" value="NZ_JACHBK010000020.1"/>
</dbReference>
<dbReference type="InterPro" id="IPR031475">
    <property type="entry name" value="NBD_C"/>
</dbReference>
<evidence type="ECO:0000256" key="5">
    <source>
        <dbReference type="ARBA" id="ARBA00022840"/>
    </source>
</evidence>
<dbReference type="Gene3D" id="3.40.980.20">
    <property type="entry name" value="Four-carbon acid sugar kinase, nucleotide binding domain"/>
    <property type="match status" value="1"/>
</dbReference>
<keyword evidence="3" id="KW-0547">Nucleotide-binding</keyword>
<dbReference type="InterPro" id="IPR037051">
    <property type="entry name" value="4-carb_acid_sugar_kinase_N_sf"/>
</dbReference>